<feature type="transmembrane region" description="Helical" evidence="7">
    <location>
        <begin position="920"/>
        <end position="938"/>
    </location>
</feature>
<accession>A0A2S9WSP6</accession>
<reference evidence="10 11" key="1">
    <citation type="submission" date="2016-11" db="EMBL/GenBank/DDBJ databases">
        <title>Trade-off between light-utilization and light-protection in marine flavobacteria.</title>
        <authorList>
            <person name="Kumagai Y."/>
        </authorList>
    </citation>
    <scope>NUCLEOTIDE SEQUENCE [LARGE SCALE GENOMIC DNA]</scope>
    <source>
        <strain evidence="10 11">JCM 17109</strain>
    </source>
</reference>
<dbReference type="Pfam" id="PF01578">
    <property type="entry name" value="Cytochrom_C_asm"/>
    <property type="match status" value="1"/>
</dbReference>
<dbReference type="GO" id="GO:0020037">
    <property type="term" value="F:heme binding"/>
    <property type="evidence" value="ECO:0007669"/>
    <property type="project" value="InterPro"/>
</dbReference>
<evidence type="ECO:0000256" key="6">
    <source>
        <dbReference type="SAM" id="MobiDB-lite"/>
    </source>
</evidence>
<sequence>MKDRIIAILFSTRTMSILLIVFAISMAVGTFIENSYDTPTSKLWVYNTWWFSALMLWLMLNFIGNIKRYQLWQWKKWATLTMHLSWILIIIGAGITRYISYEGMMLIREGQTENTFLSDETYYSVLIQGEDPNGNPMQREVREEVLLSRYDYDDVETFEFYDKEISFQVDTLIYDAVEGLKPSENGDRYLKIVEAGSGSRHDHLIKDGEEASIHGVLFAVNKDPQEAAEKGMINIIENWNGYSIQTPFEGDYLRMADQQKGEVFADSLQPLQLRSLYNMAGMQFVIPEPIQQGEVGIVASAEPTSAKAYGLIGTLRSGDDEQRIELMGGKGILNDFSSVDINGLKFYMKYGSIERELPFSITLNDFIANKYPGTEKAYSSYESKVVVTNPDSTKTDEHIYMNHVLDKAGFRFFQSGFDPDELGTHLSVNHDFWGKVVTYTGYILLYIAMMALIFDPNTRFGELRRLINRVEKRKAKKVLMIAVLMSGSFAFAKANYQQPPTQTDSVAVDHSGHNHAVQQPAFQNHAGHDHETVDGDTSMESRDGVSTNMPADAMKAEQAAPATPQVLPEIPLRVLDSIIVANMVPKAQADRFGRVVVQDNGRMKPIATLASEVLRRMSERDYYEAKVGDSTVRLSPEQTLISMMQMGQLWFEVPIIKLNYKNDSLKSVIDVDKSRSYASGMDFFRKPNGEVGGYKLSPFLDDANSADVKTNIQNEFIDINFSVGLLDQVISGSILKIFPNPNAENNKWYSALERDEAGFEREGDYNFVRDFVPAYTTLLNEGKQTGDYLRANTALNSLFEFQRAYGADVMPSEDKIEAEILYNKYDVFKGLYKWYVWFGVVMLILLIVEIVRPMKEIRWTIKFHKYAILGIFLVHTLALAVRWYLSGHAPWSDAYESLIYVAWATMAFGLMFGRKSEMTIASTAFVVAIILWVAQLNWLDPSIANLQPVLDSYWLMIHVAVIVGSYGPFALGMILGIVTLILMIFSSKKNKKKMDLNIKELTYINEVSLTVGLIMLTIGNFLGAMWANESWGRYWGWDPKETWALITIFVYAFVLHLRLVPGLKGRWTFNLWSVLAFYSVMMTYFGVNFYLSGLHSYASGDQIISYQAIFGSLTFIAILAGFARWREKKVYGKNRLK</sequence>
<dbReference type="GO" id="GO:0017004">
    <property type="term" value="P:cytochrome complex assembly"/>
    <property type="evidence" value="ECO:0007669"/>
    <property type="project" value="UniProtKB-KW"/>
</dbReference>
<dbReference type="Proteomes" id="UP000239532">
    <property type="component" value="Unassembled WGS sequence"/>
</dbReference>
<feature type="transmembrane region" description="Helical" evidence="7">
    <location>
        <begin position="1042"/>
        <end position="1059"/>
    </location>
</feature>
<feature type="domain" description="Cytochrome c assembly protein" evidence="8">
    <location>
        <begin position="891"/>
        <end position="1095"/>
    </location>
</feature>
<feature type="transmembrane region" description="Helical" evidence="7">
    <location>
        <begin position="44"/>
        <end position="65"/>
    </location>
</feature>
<feature type="transmembrane region" description="Helical" evidence="7">
    <location>
        <begin position="897"/>
        <end position="913"/>
    </location>
</feature>
<feature type="transmembrane region" description="Helical" evidence="7">
    <location>
        <begin position="834"/>
        <end position="851"/>
    </location>
</feature>
<dbReference type="InterPro" id="IPR007816">
    <property type="entry name" value="ResB-like_domain"/>
</dbReference>
<dbReference type="EMBL" id="MQUC01000003">
    <property type="protein sequence ID" value="PRP66508.1"/>
    <property type="molecule type" value="Genomic_DNA"/>
</dbReference>
<evidence type="ECO:0000313" key="10">
    <source>
        <dbReference type="EMBL" id="PRP66508.1"/>
    </source>
</evidence>
<keyword evidence="2 7" id="KW-0812">Transmembrane</keyword>
<dbReference type="AlphaFoldDB" id="A0A2S9WSP6"/>
<evidence type="ECO:0000256" key="1">
    <source>
        <dbReference type="ARBA" id="ARBA00004141"/>
    </source>
</evidence>
<protein>
    <submittedName>
        <fullName evidence="10">Cytochrome C biogenesis protein</fullName>
    </submittedName>
</protein>
<dbReference type="PANTHER" id="PTHR30071:SF1">
    <property type="entry name" value="CYTOCHROME B_B6 PROTEIN-RELATED"/>
    <property type="match status" value="1"/>
</dbReference>
<feature type="transmembrane region" description="Helical" evidence="7">
    <location>
        <begin position="1007"/>
        <end position="1027"/>
    </location>
</feature>
<feature type="transmembrane region" description="Helical" evidence="7">
    <location>
        <begin position="953"/>
        <end position="986"/>
    </location>
</feature>
<name>A0A2S9WSP6_9FLAO</name>
<keyword evidence="4 7" id="KW-1133">Transmembrane helix</keyword>
<evidence type="ECO:0000256" key="4">
    <source>
        <dbReference type="ARBA" id="ARBA00022989"/>
    </source>
</evidence>
<dbReference type="InterPro" id="IPR002541">
    <property type="entry name" value="Cyt_c_assembly"/>
</dbReference>
<dbReference type="Pfam" id="PF05140">
    <property type="entry name" value="ResB"/>
    <property type="match status" value="1"/>
</dbReference>
<dbReference type="GO" id="GO:0005886">
    <property type="term" value="C:plasma membrane"/>
    <property type="evidence" value="ECO:0007669"/>
    <property type="project" value="TreeGrafter"/>
</dbReference>
<keyword evidence="5 7" id="KW-0472">Membrane</keyword>
<feature type="domain" description="ResB-like" evidence="9">
    <location>
        <begin position="349"/>
        <end position="425"/>
    </location>
</feature>
<feature type="transmembrane region" description="Helical" evidence="7">
    <location>
        <begin position="475"/>
        <end position="492"/>
    </location>
</feature>
<evidence type="ECO:0000259" key="8">
    <source>
        <dbReference type="Pfam" id="PF01578"/>
    </source>
</evidence>
<dbReference type="InterPro" id="IPR045062">
    <property type="entry name" value="Cyt_c_biogenesis_CcsA/CcmC"/>
</dbReference>
<evidence type="ECO:0000256" key="3">
    <source>
        <dbReference type="ARBA" id="ARBA00022748"/>
    </source>
</evidence>
<evidence type="ECO:0000256" key="5">
    <source>
        <dbReference type="ARBA" id="ARBA00023136"/>
    </source>
</evidence>
<feature type="transmembrane region" description="Helical" evidence="7">
    <location>
        <begin position="77"/>
        <end position="99"/>
    </location>
</feature>
<comment type="subcellular location">
    <subcellularLocation>
        <location evidence="1">Membrane</location>
        <topology evidence="1">Multi-pass membrane protein</topology>
    </subcellularLocation>
</comment>
<dbReference type="OrthoDB" id="9814290at2"/>
<comment type="caution">
    <text evidence="10">The sequence shown here is derived from an EMBL/GenBank/DDBJ whole genome shotgun (WGS) entry which is preliminary data.</text>
</comment>
<evidence type="ECO:0000256" key="2">
    <source>
        <dbReference type="ARBA" id="ARBA00022692"/>
    </source>
</evidence>
<organism evidence="10 11">
    <name type="scientific">Nonlabens agnitus</name>
    <dbReference type="NCBI Taxonomy" id="870484"/>
    <lineage>
        <taxon>Bacteria</taxon>
        <taxon>Pseudomonadati</taxon>
        <taxon>Bacteroidota</taxon>
        <taxon>Flavobacteriia</taxon>
        <taxon>Flavobacteriales</taxon>
        <taxon>Flavobacteriaceae</taxon>
        <taxon>Nonlabens</taxon>
    </lineage>
</organism>
<proteinExistence type="predicted"/>
<keyword evidence="3" id="KW-0201">Cytochrome c-type biogenesis</keyword>
<evidence type="ECO:0000313" key="11">
    <source>
        <dbReference type="Proteomes" id="UP000239532"/>
    </source>
</evidence>
<feature type="transmembrane region" description="Helical" evidence="7">
    <location>
        <begin position="432"/>
        <end position="454"/>
    </location>
</feature>
<feature type="transmembrane region" description="Helical" evidence="7">
    <location>
        <begin position="863"/>
        <end position="885"/>
    </location>
</feature>
<feature type="compositionally biased region" description="Basic and acidic residues" evidence="6">
    <location>
        <begin position="526"/>
        <end position="543"/>
    </location>
</feature>
<feature type="transmembrane region" description="Helical" evidence="7">
    <location>
        <begin position="1071"/>
        <end position="1091"/>
    </location>
</feature>
<feature type="transmembrane region" description="Helical" evidence="7">
    <location>
        <begin position="1103"/>
        <end position="1125"/>
    </location>
</feature>
<gene>
    <name evidence="10" type="ORF">BST86_05060</name>
</gene>
<feature type="region of interest" description="Disordered" evidence="6">
    <location>
        <begin position="522"/>
        <end position="547"/>
    </location>
</feature>
<evidence type="ECO:0000259" key="9">
    <source>
        <dbReference type="Pfam" id="PF05140"/>
    </source>
</evidence>
<feature type="transmembrane region" description="Helical" evidence="7">
    <location>
        <begin position="12"/>
        <end position="32"/>
    </location>
</feature>
<evidence type="ECO:0000256" key="7">
    <source>
        <dbReference type="SAM" id="Phobius"/>
    </source>
</evidence>
<keyword evidence="11" id="KW-1185">Reference proteome</keyword>
<dbReference type="PANTHER" id="PTHR30071">
    <property type="entry name" value="HEME EXPORTER PROTEIN C"/>
    <property type="match status" value="1"/>
</dbReference>
<dbReference type="RefSeq" id="WP_105982333.1">
    <property type="nucleotide sequence ID" value="NZ_MQUC01000003.1"/>
</dbReference>